<evidence type="ECO:0000259" key="1">
    <source>
        <dbReference type="Pfam" id="PF24530"/>
    </source>
</evidence>
<dbReference type="AlphaFoldDB" id="A0AAD8SCY4"/>
<reference evidence="2" key="1">
    <citation type="submission" date="2023-07" db="EMBL/GenBank/DDBJ databases">
        <title>A chromosome-level genome assembly of Lolium multiflorum.</title>
        <authorList>
            <person name="Chen Y."/>
            <person name="Copetti D."/>
            <person name="Kolliker R."/>
            <person name="Studer B."/>
        </authorList>
    </citation>
    <scope>NUCLEOTIDE SEQUENCE</scope>
    <source>
        <strain evidence="2">02402/16</strain>
        <tissue evidence="2">Leaf</tissue>
    </source>
</reference>
<dbReference type="EMBL" id="JAUUTY010000004">
    <property type="protein sequence ID" value="KAK1649061.1"/>
    <property type="molecule type" value="Genomic_DNA"/>
</dbReference>
<gene>
    <name evidence="2" type="ORF">QYE76_066866</name>
</gene>
<organism evidence="2 3">
    <name type="scientific">Lolium multiflorum</name>
    <name type="common">Italian ryegrass</name>
    <name type="synonym">Lolium perenne subsp. multiflorum</name>
    <dbReference type="NCBI Taxonomy" id="4521"/>
    <lineage>
        <taxon>Eukaryota</taxon>
        <taxon>Viridiplantae</taxon>
        <taxon>Streptophyta</taxon>
        <taxon>Embryophyta</taxon>
        <taxon>Tracheophyta</taxon>
        <taxon>Spermatophyta</taxon>
        <taxon>Magnoliopsida</taxon>
        <taxon>Liliopsida</taxon>
        <taxon>Poales</taxon>
        <taxon>Poaceae</taxon>
        <taxon>BOP clade</taxon>
        <taxon>Pooideae</taxon>
        <taxon>Poodae</taxon>
        <taxon>Poeae</taxon>
        <taxon>Poeae Chloroplast Group 2 (Poeae type)</taxon>
        <taxon>Loliodinae</taxon>
        <taxon>Loliinae</taxon>
        <taxon>Lolium</taxon>
    </lineage>
</organism>
<protein>
    <recommendedName>
        <fullName evidence="1">DUF7597 domain-containing protein</fullName>
    </recommendedName>
</protein>
<sequence length="460" mass="50499">MASPSWIWNVSYVSVQDLDNGIRNLKDGEIHVWSASNWITFLDDQGTHIIGKFMQQDIDEFKVGSVIEFSAFHALIDHCLYPTPDDTDVIEQASPIDPSAVDLKGKSKALDPISAEIHPKRSSPAADLTPPSKNWKITYSTHKDLDRGRMKAYDGSLSRSVKDDWITLLDAKGKIIGCRYMESKDNFSVRAKLSFPMHVVRMGQPLNNNGKVTQDCMAHATSNDSAPKASVGSKAYQDSPQMGHYSLSKILDYSPGIKVAKFCYSKFGRTVHPSASSGHFTMAVSFGRASFKLDESSVGIALEAATGGFSDIDSHLEAVVQDGRDGSASTKFAKRTLAPVLDSSSPVSMPSSPPLPPLSSHPAMVNFEVDPAPWLPHGHQIIDGGLTRLPRTFYSPSVDPPRRHDNICVAELMPPPPGQLIPHWRQQVGNFIEGQLQRTVEEVQPCLFGLGFYRLRSPTV</sequence>
<name>A0AAD8SCY4_LOLMU</name>
<evidence type="ECO:0000313" key="2">
    <source>
        <dbReference type="EMBL" id="KAK1649061.1"/>
    </source>
</evidence>
<dbReference type="InterPro" id="IPR056018">
    <property type="entry name" value="DUF7597"/>
</dbReference>
<proteinExistence type="predicted"/>
<evidence type="ECO:0000313" key="3">
    <source>
        <dbReference type="Proteomes" id="UP001231189"/>
    </source>
</evidence>
<comment type="caution">
    <text evidence="2">The sequence shown here is derived from an EMBL/GenBank/DDBJ whole genome shotgun (WGS) entry which is preliminary data.</text>
</comment>
<dbReference type="Proteomes" id="UP001231189">
    <property type="component" value="Unassembled WGS sequence"/>
</dbReference>
<feature type="domain" description="DUF7597" evidence="1">
    <location>
        <begin position="369"/>
        <end position="458"/>
    </location>
</feature>
<keyword evidence="3" id="KW-1185">Reference proteome</keyword>
<dbReference type="PANTHER" id="PTHR33075">
    <property type="entry name" value="OS02G0499800 PROTEIN"/>
    <property type="match status" value="1"/>
</dbReference>
<dbReference type="Pfam" id="PF24530">
    <property type="entry name" value="DUF7597"/>
    <property type="match status" value="1"/>
</dbReference>
<accession>A0AAD8SCY4</accession>